<evidence type="ECO:0000256" key="1">
    <source>
        <dbReference type="ARBA" id="ARBA00022723"/>
    </source>
</evidence>
<keyword evidence="1" id="KW-0479">Metal-binding</keyword>
<gene>
    <name evidence="3" type="ORF">BP00DRAFT_366755</name>
</gene>
<accession>A0A2V5J6P6</accession>
<dbReference type="PANTHER" id="PTHR31009">
    <property type="entry name" value="S-ADENOSYL-L-METHIONINE:CARBOXYL METHYLTRANSFERASE FAMILY PROTEIN"/>
    <property type="match status" value="1"/>
</dbReference>
<keyword evidence="4" id="KW-1185">Reference proteome</keyword>
<organism evidence="3 4">
    <name type="scientific">Aspergillus indologenus CBS 114.80</name>
    <dbReference type="NCBI Taxonomy" id="1450541"/>
    <lineage>
        <taxon>Eukaryota</taxon>
        <taxon>Fungi</taxon>
        <taxon>Dikarya</taxon>
        <taxon>Ascomycota</taxon>
        <taxon>Pezizomycotina</taxon>
        <taxon>Eurotiomycetes</taxon>
        <taxon>Eurotiomycetidae</taxon>
        <taxon>Eurotiales</taxon>
        <taxon>Aspergillaceae</taxon>
        <taxon>Aspergillus</taxon>
        <taxon>Aspergillus subgen. Circumdati</taxon>
    </lineage>
</organism>
<keyword evidence="3" id="KW-0489">Methyltransferase</keyword>
<dbReference type="EMBL" id="KZ825483">
    <property type="protein sequence ID" value="PYI33517.1"/>
    <property type="molecule type" value="Genomic_DNA"/>
</dbReference>
<dbReference type="GO" id="GO:0032259">
    <property type="term" value="P:methylation"/>
    <property type="evidence" value="ECO:0007669"/>
    <property type="project" value="UniProtKB-KW"/>
</dbReference>
<dbReference type="SUPFAM" id="SSF53335">
    <property type="entry name" value="S-adenosyl-L-methionine-dependent methyltransferases"/>
    <property type="match status" value="1"/>
</dbReference>
<dbReference type="Gene3D" id="1.10.1200.270">
    <property type="entry name" value="Methyltransferase, alpha-helical capping domain"/>
    <property type="match status" value="1"/>
</dbReference>
<dbReference type="AlphaFoldDB" id="A0A2V5J6P6"/>
<dbReference type="GO" id="GO:0046872">
    <property type="term" value="F:metal ion binding"/>
    <property type="evidence" value="ECO:0007669"/>
    <property type="project" value="UniProtKB-KW"/>
</dbReference>
<proteinExistence type="predicted"/>
<dbReference type="Gene3D" id="3.40.50.150">
    <property type="entry name" value="Vaccinia Virus protein VP39"/>
    <property type="match status" value="1"/>
</dbReference>
<dbReference type="GO" id="GO:0008168">
    <property type="term" value="F:methyltransferase activity"/>
    <property type="evidence" value="ECO:0007669"/>
    <property type="project" value="UniProtKB-KW"/>
</dbReference>
<dbReference type="Pfam" id="PF03492">
    <property type="entry name" value="Methyltransf_7"/>
    <property type="match status" value="1"/>
</dbReference>
<keyword evidence="2" id="KW-0460">Magnesium</keyword>
<dbReference type="Proteomes" id="UP000248817">
    <property type="component" value="Unassembled WGS sequence"/>
</dbReference>
<evidence type="ECO:0000256" key="2">
    <source>
        <dbReference type="ARBA" id="ARBA00022842"/>
    </source>
</evidence>
<dbReference type="InterPro" id="IPR005299">
    <property type="entry name" value="MeTrfase_7"/>
</dbReference>
<dbReference type="InterPro" id="IPR042086">
    <property type="entry name" value="MeTrfase_capping"/>
</dbReference>
<reference evidence="3 4" key="1">
    <citation type="submission" date="2018-02" db="EMBL/GenBank/DDBJ databases">
        <title>The genomes of Aspergillus section Nigri reveals drivers in fungal speciation.</title>
        <authorList>
            <consortium name="DOE Joint Genome Institute"/>
            <person name="Vesth T.C."/>
            <person name="Nybo J."/>
            <person name="Theobald S."/>
            <person name="Brandl J."/>
            <person name="Frisvad J.C."/>
            <person name="Nielsen K.F."/>
            <person name="Lyhne E.K."/>
            <person name="Kogle M.E."/>
            <person name="Kuo A."/>
            <person name="Riley R."/>
            <person name="Clum A."/>
            <person name="Nolan M."/>
            <person name="Lipzen A."/>
            <person name="Salamov A."/>
            <person name="Henrissat B."/>
            <person name="Wiebenga A."/>
            <person name="De vries R.P."/>
            <person name="Grigoriev I.V."/>
            <person name="Mortensen U.H."/>
            <person name="Andersen M.R."/>
            <person name="Baker S.E."/>
        </authorList>
    </citation>
    <scope>NUCLEOTIDE SEQUENCE [LARGE SCALE GENOMIC DNA]</scope>
    <source>
        <strain evidence="3 4">CBS 114.80</strain>
    </source>
</reference>
<sequence length="374" mass="40754">MSPAKVSANDVPMHGNGFYSSNSALQHAAMLNALPLLSAAASDAQPQEQEQEAHSRPFTILEFGSAHGNNSHTPITTILQSRALAPTREIHLQFNDRPTNDFTTLATNLATTTWPVPNQTFTALVPASFYSRVAPHGSVDVAFSLAALHHLDRVTPVAPHGPVPPHEARQAEFRAQAHADLLAFLGHRAAEVVPGGGLVLSFVGQELGPRGEEITNYAGPVDACRAAMVEMLQAGVLAPAVANVFEVPAYNRTLADVRRTLGENAVLAQWSVEEVFERKVVHPAIGELEARRKAAPGMEAEHAEWYARTVVDWLMAVVAGYFVKAVREGMGVTDAQTVEGLLAQWVERTRVRFLEDHRNEAVECWFVYARLSRK</sequence>
<name>A0A2V5J6P6_9EURO</name>
<dbReference type="InterPro" id="IPR029063">
    <property type="entry name" value="SAM-dependent_MTases_sf"/>
</dbReference>
<evidence type="ECO:0000313" key="3">
    <source>
        <dbReference type="EMBL" id="PYI33517.1"/>
    </source>
</evidence>
<evidence type="ECO:0000313" key="4">
    <source>
        <dbReference type="Proteomes" id="UP000248817"/>
    </source>
</evidence>
<protein>
    <submittedName>
        <fullName evidence="3">S-adenosyl-L-methionine-dependent methyltransferase</fullName>
    </submittedName>
</protein>
<keyword evidence="3" id="KW-0808">Transferase</keyword>